<evidence type="ECO:0000313" key="4">
    <source>
        <dbReference type="Proteomes" id="UP000280586"/>
    </source>
</evidence>
<dbReference type="Pfam" id="PF21778">
    <property type="entry name" value="DUF6873"/>
    <property type="match status" value="1"/>
</dbReference>
<dbReference type="InterPro" id="IPR049238">
    <property type="entry name" value="DUF6873"/>
</dbReference>
<organism evidence="2 4">
    <name type="scientific">Clostridium septicum</name>
    <dbReference type="NCBI Taxonomy" id="1504"/>
    <lineage>
        <taxon>Bacteria</taxon>
        <taxon>Bacillati</taxon>
        <taxon>Bacillota</taxon>
        <taxon>Clostridia</taxon>
        <taxon>Eubacteriales</taxon>
        <taxon>Clostridiaceae</taxon>
        <taxon>Clostridium</taxon>
    </lineage>
</organism>
<reference evidence="3" key="2">
    <citation type="submission" date="2022-06" db="EMBL/GenBank/DDBJ databases">
        <authorList>
            <person name="Holder M.E."/>
            <person name="Ajami N.J."/>
            <person name="Petrosino J.F."/>
        </authorList>
    </citation>
    <scope>NUCLEOTIDE SEQUENCE</scope>
    <source>
        <strain evidence="3">RMA 8861</strain>
    </source>
</reference>
<accession>A0A9N7JN69</accession>
<keyword evidence="5" id="KW-1185">Reference proteome</keyword>
<dbReference type="AlphaFoldDB" id="A0A9N7JN69"/>
<dbReference type="OrthoDB" id="1753686at2"/>
<dbReference type="GeneID" id="303561908"/>
<dbReference type="KEGG" id="csep:CP523_14560"/>
<reference evidence="2 4" key="1">
    <citation type="submission" date="2017-09" db="EMBL/GenBank/DDBJ databases">
        <authorList>
            <person name="Thomas P."/>
            <person name="Seyboldt C."/>
        </authorList>
    </citation>
    <scope>NUCLEOTIDE SEQUENCE [LARGE SCALE GENOMIC DNA]</scope>
    <source>
        <strain evidence="2 4">DSM 7534</strain>
    </source>
</reference>
<feature type="domain" description="DUF6873" evidence="1">
    <location>
        <begin position="4"/>
        <end position="231"/>
    </location>
</feature>
<dbReference type="EMBL" id="CP099799">
    <property type="protein sequence ID" value="USS02156.1"/>
    <property type="molecule type" value="Genomic_DNA"/>
</dbReference>
<dbReference type="Proteomes" id="UP001055437">
    <property type="component" value="Chromosome"/>
</dbReference>
<protein>
    <recommendedName>
        <fullName evidence="1">DUF6873 domain-containing protein</fullName>
    </recommendedName>
</protein>
<evidence type="ECO:0000313" key="5">
    <source>
        <dbReference type="Proteomes" id="UP001055437"/>
    </source>
</evidence>
<dbReference type="RefSeq" id="WP_066678674.1">
    <property type="nucleotide sequence ID" value="NZ_CABMIZ010000049.1"/>
</dbReference>
<dbReference type="Proteomes" id="UP000280586">
    <property type="component" value="Chromosome"/>
</dbReference>
<sequence>MFCFIDYRTTKIERENLQRLDFNCIEIPKCKNLYPAIDGHVDIQLNILNIKSKEVIIHKDIDESFKLNLLKQGISYIETNNSLSPKYPNDVLINALILDNYFIHNLKFTDSNLLKTQDNKIKIHVKQGYTKCSCLPINEKALITNDTSIYKELTKNDFDVLLLPPGDISLPGLNYGFIGGTGGMISKNTIAFFGSLDNYLYGEKVKSFLYKYDVYPIYLSEGKLNDRGSLLIL</sequence>
<name>A0A9N7JN69_CLOSE</name>
<evidence type="ECO:0000259" key="1">
    <source>
        <dbReference type="Pfam" id="PF21778"/>
    </source>
</evidence>
<dbReference type="EMBL" id="CP023671">
    <property type="protein sequence ID" value="AYE35553.1"/>
    <property type="molecule type" value="Genomic_DNA"/>
</dbReference>
<evidence type="ECO:0000313" key="2">
    <source>
        <dbReference type="EMBL" id="AYE35553.1"/>
    </source>
</evidence>
<gene>
    <name evidence="2" type="ORF">CP523_14560</name>
    <name evidence="3" type="ORF">NH397_06985</name>
</gene>
<evidence type="ECO:0000313" key="3">
    <source>
        <dbReference type="EMBL" id="USS02156.1"/>
    </source>
</evidence>
<proteinExistence type="predicted"/>